<dbReference type="Proteomes" id="UP000099188">
    <property type="component" value="Segment"/>
</dbReference>
<proteinExistence type="predicted"/>
<dbReference type="RefSeq" id="NP_612773.1">
    <property type="nucleotide sequence ID" value="NC_003521.1"/>
</dbReference>
<dbReference type="GeneID" id="935466"/>
<gene>
    <name evidence="1" type="primary">UL156</name>
    <name evidence="1" type="ORF">CCMVgp131</name>
</gene>
<reference evidence="2" key="2">
    <citation type="submission" date="2021-05" db="EMBL/GenBank/DDBJ databases">
        <title>Cloning and multi-omic analysis of chimpanzee cytomegalovirus: a resource for comparative functional genomics.</title>
        <authorList>
            <person name="Phan Q.V."/>
        </authorList>
    </citation>
    <scope>NUCLEOTIDE SEQUENCE</scope>
    <source>
        <strain evidence="2">Heberling</strain>
    </source>
</reference>
<protein>
    <submittedName>
        <fullName evidence="1">Protein UL156</fullName>
    </submittedName>
</protein>
<keyword evidence="3" id="KW-1185">Reference proteome</keyword>
<organism evidence="1 3">
    <name type="scientific">Panine betaherpesvirus 2</name>
    <name type="common">Chimpanzee cytomegalovirus</name>
    <dbReference type="NCBI Taxonomy" id="188763"/>
    <lineage>
        <taxon>Viruses</taxon>
        <taxon>Duplodnaviria</taxon>
        <taxon>Heunggongvirae</taxon>
        <taxon>Peploviricota</taxon>
        <taxon>Herviviricetes</taxon>
        <taxon>Herpesvirales</taxon>
        <taxon>Orthoherpesviridae</taxon>
        <taxon>Betaherpesvirinae</taxon>
        <taxon>Cytomegalovirus</taxon>
        <taxon>Cytomegalovirus paninebeta2</taxon>
    </lineage>
</organism>
<dbReference type="EMBL" id="AF480884">
    <property type="protein sequence ID" value="AAM00779.1"/>
    <property type="molecule type" value="Genomic_DNA"/>
</dbReference>
<evidence type="ECO:0000313" key="1">
    <source>
        <dbReference type="EMBL" id="AAM00779.1"/>
    </source>
</evidence>
<accession>Q8QRV9</accession>
<evidence type="ECO:0000313" key="2">
    <source>
        <dbReference type="EMBL" id="QXV67895.1"/>
    </source>
</evidence>
<reference evidence="1 3" key="1">
    <citation type="journal article" date="2003" name="J. Gen. Virol.">
        <title>The human cytomegalovirus genome revisited: comparison with the chimpanzee cytomegalovirus genome.</title>
        <authorList>
            <person name="Davison A.J."/>
            <person name="Dolan A."/>
            <person name="Akter P."/>
            <person name="Addison C."/>
            <person name="Dargan D.J."/>
            <person name="Alcendor D.J."/>
            <person name="McGeoch D.J."/>
            <person name="Hayward G.S."/>
        </authorList>
    </citation>
    <scope>NUCLEOTIDE SEQUENCE [LARGE SCALE GENOMIC DNA]</scope>
    <source>
        <strain evidence="1">Heberling</strain>
    </source>
</reference>
<dbReference type="EMBL" id="MZ151943">
    <property type="protein sequence ID" value="QXV67895.1"/>
    <property type="molecule type" value="Genomic_DNA"/>
</dbReference>
<sequence>MGIGLAIIFTGNVRFPNRTAIKTLMEMETLVYSCLCVHPTYATSPFNTPFSRNIPKPYNTPLLFRTRCNIHRLRQGDTVCSSTPSHYFSTLSSYLHTQSPTSTNVFVTHVTKYTKKPLQTVHGCVNSTTKTVVPHPLFFYTTRRRTLSPQKSHTCYK</sequence>
<dbReference type="KEGG" id="vg:935466"/>
<evidence type="ECO:0000313" key="3">
    <source>
        <dbReference type="Proteomes" id="UP000099188"/>
    </source>
</evidence>
<name>Q8QRV9_9BETA</name>